<dbReference type="Proteomes" id="UP000054537">
    <property type="component" value="Unassembled WGS sequence"/>
</dbReference>
<dbReference type="GO" id="GO:0003676">
    <property type="term" value="F:nucleic acid binding"/>
    <property type="evidence" value="ECO:0007669"/>
    <property type="project" value="InterPro"/>
</dbReference>
<gene>
    <name evidence="2" type="ORF">MB27_16490</name>
</gene>
<evidence type="ECO:0000259" key="1">
    <source>
        <dbReference type="Pfam" id="PF01336"/>
    </source>
</evidence>
<dbReference type="SUPFAM" id="SSF50249">
    <property type="entry name" value="Nucleic acid-binding proteins"/>
    <property type="match status" value="1"/>
</dbReference>
<feature type="domain" description="OB" evidence="1">
    <location>
        <begin position="7"/>
        <end position="79"/>
    </location>
</feature>
<reference evidence="2 3" key="1">
    <citation type="submission" date="2014-10" db="EMBL/GenBank/DDBJ databases">
        <title>Draft genome sequence of Actinoplanes utahensis NRRL 12052.</title>
        <authorList>
            <person name="Velasco-Bucheli B."/>
            <person name="del Cerro C."/>
            <person name="Hormigo D."/>
            <person name="Garcia J.L."/>
            <person name="Acebal C."/>
            <person name="Arroyo M."/>
            <person name="de la Mata I."/>
        </authorList>
    </citation>
    <scope>NUCLEOTIDE SEQUENCE [LARGE SCALE GENOMIC DNA]</scope>
    <source>
        <strain evidence="2 3">NRRL 12052</strain>
    </source>
</reference>
<dbReference type="STRING" id="1869.MB27_16490"/>
<keyword evidence="3" id="KW-1185">Reference proteome</keyword>
<evidence type="ECO:0000313" key="3">
    <source>
        <dbReference type="Proteomes" id="UP000054537"/>
    </source>
</evidence>
<dbReference type="EMBL" id="JRTT01000017">
    <property type="protein sequence ID" value="KHD76592.1"/>
    <property type="molecule type" value="Genomic_DNA"/>
</dbReference>
<protein>
    <recommendedName>
        <fullName evidence="1">OB domain-containing protein</fullName>
    </recommendedName>
</protein>
<dbReference type="InterPro" id="IPR004365">
    <property type="entry name" value="NA-bd_OB_tRNA"/>
</dbReference>
<dbReference type="Pfam" id="PF01336">
    <property type="entry name" value="tRNA_anti-codon"/>
    <property type="match status" value="1"/>
</dbReference>
<sequence length="94" mass="10180">MGPGSASIAGRVHRRRLLKSVAFLIVRDAAGLSQVLVTHLATRARVERLTEESVVEVTAVVAANEQPPNGVELISPEIREEATAFPRDLNRNTP</sequence>
<dbReference type="RefSeq" id="WP_043525465.1">
    <property type="nucleotide sequence ID" value="NZ_BAABKU010000035.1"/>
</dbReference>
<accession>A0A0A6X8Z1</accession>
<dbReference type="InterPro" id="IPR012340">
    <property type="entry name" value="NA-bd_OB-fold"/>
</dbReference>
<dbReference type="eggNOG" id="COG0017">
    <property type="taxonomic scope" value="Bacteria"/>
</dbReference>
<organism evidence="2 3">
    <name type="scientific">Actinoplanes utahensis</name>
    <dbReference type="NCBI Taxonomy" id="1869"/>
    <lineage>
        <taxon>Bacteria</taxon>
        <taxon>Bacillati</taxon>
        <taxon>Actinomycetota</taxon>
        <taxon>Actinomycetes</taxon>
        <taxon>Micromonosporales</taxon>
        <taxon>Micromonosporaceae</taxon>
        <taxon>Actinoplanes</taxon>
    </lineage>
</organism>
<proteinExistence type="predicted"/>
<dbReference type="AlphaFoldDB" id="A0A0A6X8Z1"/>
<name>A0A0A6X8Z1_ACTUT</name>
<comment type="caution">
    <text evidence="2">The sequence shown here is derived from an EMBL/GenBank/DDBJ whole genome shotgun (WGS) entry which is preliminary data.</text>
</comment>
<evidence type="ECO:0000313" key="2">
    <source>
        <dbReference type="EMBL" id="KHD76592.1"/>
    </source>
</evidence>
<dbReference type="OrthoDB" id="9802326at2"/>
<dbReference type="Gene3D" id="2.40.50.140">
    <property type="entry name" value="Nucleic acid-binding proteins"/>
    <property type="match status" value="1"/>
</dbReference>